<dbReference type="InterPro" id="IPR000515">
    <property type="entry name" value="MetI-like"/>
</dbReference>
<evidence type="ECO:0000256" key="2">
    <source>
        <dbReference type="ARBA" id="ARBA00010072"/>
    </source>
</evidence>
<keyword evidence="5 7" id="KW-1133">Transmembrane helix</keyword>
<dbReference type="GO" id="GO:0055085">
    <property type="term" value="P:transmembrane transport"/>
    <property type="evidence" value="ECO:0007669"/>
    <property type="project" value="InterPro"/>
</dbReference>
<feature type="compositionally biased region" description="Basic residues" evidence="8">
    <location>
        <begin position="414"/>
        <end position="425"/>
    </location>
</feature>
<evidence type="ECO:0000256" key="4">
    <source>
        <dbReference type="ARBA" id="ARBA00022970"/>
    </source>
</evidence>
<dbReference type="CDD" id="cd06261">
    <property type="entry name" value="TM_PBP2"/>
    <property type="match status" value="1"/>
</dbReference>
<dbReference type="InterPro" id="IPR043429">
    <property type="entry name" value="ArtM/GltK/GlnP/TcyL/YhdX-like"/>
</dbReference>
<comment type="similarity">
    <text evidence="2">Belongs to the binding-protein-dependent transport system permease family. HisMQ subfamily.</text>
</comment>
<feature type="transmembrane region" description="Helical" evidence="7">
    <location>
        <begin position="259"/>
        <end position="279"/>
    </location>
</feature>
<comment type="subcellular location">
    <subcellularLocation>
        <location evidence="7">Cell membrane</location>
        <topology evidence="7">Multi-pass membrane protein</topology>
    </subcellularLocation>
    <subcellularLocation>
        <location evidence="1">Membrane</location>
        <topology evidence="1">Multi-pass membrane protein</topology>
    </subcellularLocation>
</comment>
<name>A0A921GFI1_9ACTN</name>
<feature type="region of interest" description="Disordered" evidence="8">
    <location>
        <begin position="399"/>
        <end position="425"/>
    </location>
</feature>
<organism evidence="10 11">
    <name type="scientific">Thermophilibacter provencensis</name>
    <dbReference type="NCBI Taxonomy" id="1852386"/>
    <lineage>
        <taxon>Bacteria</taxon>
        <taxon>Bacillati</taxon>
        <taxon>Actinomycetota</taxon>
        <taxon>Coriobacteriia</taxon>
        <taxon>Coriobacteriales</taxon>
        <taxon>Atopobiaceae</taxon>
        <taxon>Thermophilibacter</taxon>
    </lineage>
</organism>
<dbReference type="Proteomes" id="UP000697330">
    <property type="component" value="Unassembled WGS sequence"/>
</dbReference>
<dbReference type="GO" id="GO:0006865">
    <property type="term" value="P:amino acid transport"/>
    <property type="evidence" value="ECO:0007669"/>
    <property type="project" value="UniProtKB-KW"/>
</dbReference>
<dbReference type="InterPro" id="IPR035906">
    <property type="entry name" value="MetI-like_sf"/>
</dbReference>
<dbReference type="GO" id="GO:0005886">
    <property type="term" value="C:plasma membrane"/>
    <property type="evidence" value="ECO:0007669"/>
    <property type="project" value="UniProtKB-SubCell"/>
</dbReference>
<dbReference type="Gene3D" id="1.10.3720.10">
    <property type="entry name" value="MetI-like"/>
    <property type="match status" value="1"/>
</dbReference>
<evidence type="ECO:0000256" key="5">
    <source>
        <dbReference type="ARBA" id="ARBA00022989"/>
    </source>
</evidence>
<dbReference type="PANTHER" id="PTHR30614:SF20">
    <property type="entry name" value="GLUTAMINE TRANSPORT SYSTEM PERMEASE PROTEIN GLNP"/>
    <property type="match status" value="1"/>
</dbReference>
<dbReference type="PANTHER" id="PTHR30614">
    <property type="entry name" value="MEMBRANE COMPONENT OF AMINO ACID ABC TRANSPORTER"/>
    <property type="match status" value="1"/>
</dbReference>
<sequence>MSSAPSGEQTARRTRGRVASFFLDDHRYVLLGTSAVALAGMLLSSSPRPAMSFLAHAFTVELVMYYVLVAWLVVSAVALLFKLTHWKTYAESAPFARPGVRRALRYASYVIWAIVLVLFVDRVVMGVASAWDVAVQAASSADPHRPEPMLESMCYILYQGRDTFFTGLVTTVELAVFGTVIAFFLALLLVFARIQTIDRPDNDFVRFWKVVGSGFAKLYSTVVRGTPMMVQAMIIYYGVFGILRMTALTTTQINGVWTTFLAGLVTITLNSTAYMMEVLRGGIESVDKGQTEAARSLGLSQWQAMAKVVFPQGIKYAIPGLSNELVINIKDSSVLSVIGTFDLMFATTTVAGIYYQQFQTALISTVAYLILTMLATWLLGRFAHRFNVSAEVVGSTSDTPVKTEEVSAAPPRDGKKHRRGRGQGR</sequence>
<feature type="transmembrane region" description="Helical" evidence="7">
    <location>
        <begin position="174"/>
        <end position="192"/>
    </location>
</feature>
<evidence type="ECO:0000256" key="6">
    <source>
        <dbReference type="ARBA" id="ARBA00023136"/>
    </source>
</evidence>
<evidence type="ECO:0000256" key="8">
    <source>
        <dbReference type="SAM" id="MobiDB-lite"/>
    </source>
</evidence>
<dbReference type="Pfam" id="PF00528">
    <property type="entry name" value="BPD_transp_1"/>
    <property type="match status" value="1"/>
</dbReference>
<keyword evidence="3 7" id="KW-0812">Transmembrane</keyword>
<keyword evidence="4" id="KW-0029">Amino-acid transport</keyword>
<keyword evidence="7" id="KW-0813">Transport</keyword>
<evidence type="ECO:0000256" key="3">
    <source>
        <dbReference type="ARBA" id="ARBA00022692"/>
    </source>
</evidence>
<keyword evidence="6 7" id="KW-0472">Membrane</keyword>
<evidence type="ECO:0000259" key="9">
    <source>
        <dbReference type="PROSITE" id="PS50928"/>
    </source>
</evidence>
<comment type="caution">
    <text evidence="10">The sequence shown here is derived from an EMBL/GenBank/DDBJ whole genome shotgun (WGS) entry which is preliminary data.</text>
</comment>
<dbReference type="AlphaFoldDB" id="A0A921GFI1"/>
<feature type="transmembrane region" description="Helical" evidence="7">
    <location>
        <begin position="21"/>
        <end position="43"/>
    </location>
</feature>
<gene>
    <name evidence="10" type="ORF">K8U72_06260</name>
</gene>
<proteinExistence type="inferred from homology"/>
<evidence type="ECO:0000313" key="10">
    <source>
        <dbReference type="EMBL" id="HJF45372.1"/>
    </source>
</evidence>
<feature type="transmembrane region" description="Helical" evidence="7">
    <location>
        <begin position="103"/>
        <end position="120"/>
    </location>
</feature>
<feature type="transmembrane region" description="Helical" evidence="7">
    <location>
        <begin position="361"/>
        <end position="379"/>
    </location>
</feature>
<evidence type="ECO:0000256" key="7">
    <source>
        <dbReference type="RuleBase" id="RU363032"/>
    </source>
</evidence>
<feature type="transmembrane region" description="Helical" evidence="7">
    <location>
        <begin position="334"/>
        <end position="355"/>
    </location>
</feature>
<dbReference type="EMBL" id="DYWQ01000092">
    <property type="protein sequence ID" value="HJF45372.1"/>
    <property type="molecule type" value="Genomic_DNA"/>
</dbReference>
<protein>
    <submittedName>
        <fullName evidence="10">Amino acid ABC transporter permease</fullName>
    </submittedName>
</protein>
<dbReference type="RefSeq" id="WP_274959150.1">
    <property type="nucleotide sequence ID" value="NZ_DYWQ01000092.1"/>
</dbReference>
<reference evidence="10" key="1">
    <citation type="journal article" date="2021" name="PeerJ">
        <title>Extensive microbial diversity within the chicken gut microbiome revealed by metagenomics and culture.</title>
        <authorList>
            <person name="Gilroy R."/>
            <person name="Ravi A."/>
            <person name="Getino M."/>
            <person name="Pursley I."/>
            <person name="Horton D.L."/>
            <person name="Alikhan N.F."/>
            <person name="Baker D."/>
            <person name="Gharbi K."/>
            <person name="Hall N."/>
            <person name="Watson M."/>
            <person name="Adriaenssens E.M."/>
            <person name="Foster-Nyarko E."/>
            <person name="Jarju S."/>
            <person name="Secka A."/>
            <person name="Antonio M."/>
            <person name="Oren A."/>
            <person name="Chaudhuri R.R."/>
            <person name="La Ragione R."/>
            <person name="Hildebrand F."/>
            <person name="Pallen M.J."/>
        </authorList>
    </citation>
    <scope>NUCLEOTIDE SEQUENCE</scope>
    <source>
        <strain evidence="10">CHK124-7917</strain>
    </source>
</reference>
<feature type="transmembrane region" description="Helical" evidence="7">
    <location>
        <begin position="63"/>
        <end position="83"/>
    </location>
</feature>
<evidence type="ECO:0000256" key="1">
    <source>
        <dbReference type="ARBA" id="ARBA00004141"/>
    </source>
</evidence>
<dbReference type="PROSITE" id="PS50928">
    <property type="entry name" value="ABC_TM1"/>
    <property type="match status" value="1"/>
</dbReference>
<evidence type="ECO:0000313" key="11">
    <source>
        <dbReference type="Proteomes" id="UP000697330"/>
    </source>
</evidence>
<feature type="domain" description="ABC transmembrane type-1" evidence="9">
    <location>
        <begin position="168"/>
        <end position="379"/>
    </location>
</feature>
<reference evidence="10" key="2">
    <citation type="submission" date="2021-09" db="EMBL/GenBank/DDBJ databases">
        <authorList>
            <person name="Gilroy R."/>
        </authorList>
    </citation>
    <scope>NUCLEOTIDE SEQUENCE</scope>
    <source>
        <strain evidence="10">CHK124-7917</strain>
    </source>
</reference>
<accession>A0A921GFI1</accession>
<dbReference type="SUPFAM" id="SSF161098">
    <property type="entry name" value="MetI-like"/>
    <property type="match status" value="1"/>
</dbReference>